<dbReference type="Proteomes" id="UP000190897">
    <property type="component" value="Unassembled WGS sequence"/>
</dbReference>
<feature type="signal peptide" evidence="1">
    <location>
        <begin position="1"/>
        <end position="22"/>
    </location>
</feature>
<name>A0A1T5EBX7_9BACT</name>
<dbReference type="Gene3D" id="2.60.120.560">
    <property type="entry name" value="Exo-inulinase, domain 1"/>
    <property type="match status" value="1"/>
</dbReference>
<evidence type="ECO:0000313" key="4">
    <source>
        <dbReference type="Proteomes" id="UP000190897"/>
    </source>
</evidence>
<protein>
    <recommendedName>
        <fullName evidence="2">3-keto-alpha-glucoside-1,2-lyase/3-keto-2-hydroxy-glucal hydratase domain-containing protein</fullName>
    </recommendedName>
</protein>
<dbReference type="RefSeq" id="WP_082215329.1">
    <property type="nucleotide sequence ID" value="NZ_FUZA01000002.1"/>
</dbReference>
<gene>
    <name evidence="3" type="ORF">SAMN05660293_02327</name>
</gene>
<organism evidence="3 4">
    <name type="scientific">Dyadobacter psychrophilus</name>
    <dbReference type="NCBI Taxonomy" id="651661"/>
    <lineage>
        <taxon>Bacteria</taxon>
        <taxon>Pseudomonadati</taxon>
        <taxon>Bacteroidota</taxon>
        <taxon>Cytophagia</taxon>
        <taxon>Cytophagales</taxon>
        <taxon>Spirosomataceae</taxon>
        <taxon>Dyadobacter</taxon>
    </lineage>
</organism>
<dbReference type="InterPro" id="IPR010496">
    <property type="entry name" value="AL/BT2_dom"/>
</dbReference>
<keyword evidence="1" id="KW-0732">Signal</keyword>
<evidence type="ECO:0000313" key="3">
    <source>
        <dbReference type="EMBL" id="SKB81587.1"/>
    </source>
</evidence>
<dbReference type="Pfam" id="PF06439">
    <property type="entry name" value="3keto-disac_hyd"/>
    <property type="match status" value="1"/>
</dbReference>
<dbReference type="STRING" id="651661.SAMN05660293_02327"/>
<feature type="domain" description="3-keto-alpha-glucoside-1,2-lyase/3-keto-2-hydroxy-glucal hydratase" evidence="2">
    <location>
        <begin position="34"/>
        <end position="239"/>
    </location>
</feature>
<dbReference type="AlphaFoldDB" id="A0A1T5EBX7"/>
<reference evidence="4" key="1">
    <citation type="submission" date="2017-02" db="EMBL/GenBank/DDBJ databases">
        <authorList>
            <person name="Varghese N."/>
            <person name="Submissions S."/>
        </authorList>
    </citation>
    <scope>NUCLEOTIDE SEQUENCE [LARGE SCALE GENOMIC DNA]</scope>
    <source>
        <strain evidence="4">DSM 22270</strain>
    </source>
</reference>
<evidence type="ECO:0000259" key="2">
    <source>
        <dbReference type="Pfam" id="PF06439"/>
    </source>
</evidence>
<accession>A0A1T5EBX7</accession>
<dbReference type="GO" id="GO:0016787">
    <property type="term" value="F:hydrolase activity"/>
    <property type="evidence" value="ECO:0007669"/>
    <property type="project" value="InterPro"/>
</dbReference>
<dbReference type="EMBL" id="FUZA01000002">
    <property type="protein sequence ID" value="SKB81587.1"/>
    <property type="molecule type" value="Genomic_DNA"/>
</dbReference>
<feature type="chain" id="PRO_5012052451" description="3-keto-alpha-glucoside-1,2-lyase/3-keto-2-hydroxy-glucal hydratase domain-containing protein" evidence="1">
    <location>
        <begin position="23"/>
        <end position="241"/>
    </location>
</feature>
<evidence type="ECO:0000256" key="1">
    <source>
        <dbReference type="SAM" id="SignalP"/>
    </source>
</evidence>
<sequence>MFKPTLLALLLNFAFVSANSQALNTLSTTEKKDGWKLLFDGKDLKGWHAYGGKEVGSAWIIEQGAIKLNVPERAGNKAKNGGDIVIDEVVSGDFEFKAEWKVSKYANSGIFFFVTESPKYKNMHDTGLELQVIDDKIYEGARENTHRASDFFGIANARLREGNPEGEWNKIHFIVKKGKLTVYQNEFMVQEHDLNSADWKQKVANSGLKAAPISTGSYAGRIGLQDWGSTVWYRNIKLRKL</sequence>
<proteinExistence type="predicted"/>
<keyword evidence="4" id="KW-1185">Reference proteome</keyword>
<dbReference type="OrthoDB" id="9806233at2"/>